<dbReference type="EMBL" id="ON529852">
    <property type="protein sequence ID" value="USN14340.1"/>
    <property type="molecule type" value="Genomic_DNA"/>
</dbReference>
<evidence type="ECO:0000313" key="1">
    <source>
        <dbReference type="EMBL" id="USN14340.1"/>
    </source>
</evidence>
<sequence length="80" mass="9162">MQTARELNARNALTASLVEARTARLTVLVAQVNGGELVTRIHRGPKGRFGRCTYFYQGKRIERRHAMRLAAKPRTIFRHD</sequence>
<accession>A0A9E7MPU3</accession>
<gene>
    <name evidence="1" type="ORF">KABACHOK_05270</name>
</gene>
<organism evidence="1 2">
    <name type="scientific">Brevundimonas phage vB_BpoS-Kabachok</name>
    <dbReference type="NCBI Taxonomy" id="2948600"/>
    <lineage>
        <taxon>Viruses</taxon>
        <taxon>Duplodnaviria</taxon>
        <taxon>Heunggongvirae</taxon>
        <taxon>Uroviricota</taxon>
        <taxon>Caudoviricetes</taxon>
        <taxon>Jeanschmidtviridae</taxon>
        <taxon>Marchewkavirus</taxon>
        <taxon>Marchewkavirus kabachok</taxon>
    </lineage>
</organism>
<evidence type="ECO:0000313" key="2">
    <source>
        <dbReference type="Proteomes" id="UP001056685"/>
    </source>
</evidence>
<name>A0A9E7MPU3_9CAUD</name>
<dbReference type="Proteomes" id="UP001056685">
    <property type="component" value="Segment"/>
</dbReference>
<protein>
    <submittedName>
        <fullName evidence="1">Uncharacterized protein</fullName>
    </submittedName>
</protein>
<proteinExistence type="predicted"/>
<reference evidence="1" key="1">
    <citation type="submission" date="2022-05" db="EMBL/GenBank/DDBJ databases">
        <authorList>
            <person name="Friedrich I."/>
            <person name="Poehlein A."/>
            <person name="Schneider D."/>
            <person name="Hertel R."/>
            <person name="Daniel R."/>
        </authorList>
    </citation>
    <scope>NUCLEOTIDE SEQUENCE</scope>
</reference>
<keyword evidence="2" id="KW-1185">Reference proteome</keyword>